<dbReference type="AlphaFoldDB" id="A0A914PM54"/>
<evidence type="ECO:0000256" key="6">
    <source>
        <dbReference type="SAM" id="Phobius"/>
    </source>
</evidence>
<evidence type="ECO:0000256" key="5">
    <source>
        <dbReference type="ARBA" id="ARBA00023180"/>
    </source>
</evidence>
<dbReference type="Gene3D" id="2.10.50.30">
    <property type="entry name" value="GPCR, family 3, nine cysteines domain"/>
    <property type="match status" value="1"/>
</dbReference>
<name>A0A914PM54_9BILA</name>
<keyword evidence="8" id="KW-1185">Reference proteome</keyword>
<dbReference type="InterPro" id="IPR017978">
    <property type="entry name" value="GPCR_3_C"/>
</dbReference>
<evidence type="ECO:0000313" key="8">
    <source>
        <dbReference type="Proteomes" id="UP000887578"/>
    </source>
</evidence>
<keyword evidence="4 6" id="KW-0472">Membrane</keyword>
<accession>A0A914PM54</accession>
<keyword evidence="3 6" id="KW-1133">Transmembrane helix</keyword>
<dbReference type="GO" id="GO:0016020">
    <property type="term" value="C:membrane"/>
    <property type="evidence" value="ECO:0007669"/>
    <property type="project" value="UniProtKB-SubCell"/>
</dbReference>
<comment type="subcellular location">
    <subcellularLocation>
        <location evidence="1">Membrane</location>
        <topology evidence="1">Multi-pass membrane protein</topology>
    </subcellularLocation>
</comment>
<feature type="transmembrane region" description="Helical" evidence="6">
    <location>
        <begin position="175"/>
        <end position="193"/>
    </location>
</feature>
<evidence type="ECO:0000259" key="7">
    <source>
        <dbReference type="PROSITE" id="PS50259"/>
    </source>
</evidence>
<evidence type="ECO:0000313" key="9">
    <source>
        <dbReference type="WBParaSite" id="PDA_v2.g19070.t1"/>
    </source>
</evidence>
<feature type="transmembrane region" description="Helical" evidence="6">
    <location>
        <begin position="93"/>
        <end position="113"/>
    </location>
</feature>
<dbReference type="PANTHER" id="PTHR24060">
    <property type="entry name" value="METABOTROPIC GLUTAMATE RECEPTOR"/>
    <property type="match status" value="1"/>
</dbReference>
<sequence length="316" mass="35705">MRGRCCWNCRSCGFGEYINASLMMCQNCSFNEMPNIFVNGCIPESTPPIFYEPTAEMYVLIGISFIGILSTIIITAYIYNFRKTPMVMASTPDLCYLQSATQIFLFIISGLMLPSPNMIVCGSVWAISTVLLVITHAIFLIKAIRLSRPKFYTKLISYASTPAKCSGIISNNEVQTIVLMIVPLGLIFATFYYQRNAIRNKIMFQVRQARIGLAGTLCFIANYGVLLPLIFMEGSPAYVRATILMCIPLLTAMVSLTTMHLPISYELFFRKKQNSHEYVSRERSRQFQAGNFVYYVDAMLLHRANRTRTQTSANSN</sequence>
<proteinExistence type="predicted"/>
<evidence type="ECO:0000256" key="2">
    <source>
        <dbReference type="ARBA" id="ARBA00022692"/>
    </source>
</evidence>
<dbReference type="InterPro" id="IPR038550">
    <property type="entry name" value="GPCR_3_9-Cys_sf"/>
</dbReference>
<dbReference type="WBParaSite" id="PDA_v2.g19070.t1">
    <property type="protein sequence ID" value="PDA_v2.g19070.t1"/>
    <property type="gene ID" value="PDA_v2.g19070"/>
</dbReference>
<feature type="domain" description="G-protein coupled receptors family 3 profile" evidence="7">
    <location>
        <begin position="56"/>
        <end position="148"/>
    </location>
</feature>
<feature type="transmembrane region" description="Helical" evidence="6">
    <location>
        <begin position="125"/>
        <end position="144"/>
    </location>
</feature>
<evidence type="ECO:0000256" key="3">
    <source>
        <dbReference type="ARBA" id="ARBA00022989"/>
    </source>
</evidence>
<dbReference type="Proteomes" id="UP000887578">
    <property type="component" value="Unplaced"/>
</dbReference>
<dbReference type="GO" id="GO:0004930">
    <property type="term" value="F:G protein-coupled receptor activity"/>
    <property type="evidence" value="ECO:0007669"/>
    <property type="project" value="InterPro"/>
</dbReference>
<keyword evidence="2 6" id="KW-0812">Transmembrane</keyword>
<feature type="transmembrane region" description="Helical" evidence="6">
    <location>
        <begin position="57"/>
        <end position="81"/>
    </location>
</feature>
<feature type="transmembrane region" description="Helical" evidence="6">
    <location>
        <begin position="237"/>
        <end position="263"/>
    </location>
</feature>
<reference evidence="9" key="1">
    <citation type="submission" date="2022-11" db="UniProtKB">
        <authorList>
            <consortium name="WormBaseParasite"/>
        </authorList>
    </citation>
    <scope>IDENTIFICATION</scope>
</reference>
<protein>
    <submittedName>
        <fullName evidence="9">G-protein coupled receptors family 3 profile domain-containing protein</fullName>
    </submittedName>
</protein>
<evidence type="ECO:0000256" key="1">
    <source>
        <dbReference type="ARBA" id="ARBA00004141"/>
    </source>
</evidence>
<dbReference type="PROSITE" id="PS50259">
    <property type="entry name" value="G_PROTEIN_RECEP_F3_4"/>
    <property type="match status" value="1"/>
</dbReference>
<evidence type="ECO:0000256" key="4">
    <source>
        <dbReference type="ARBA" id="ARBA00023136"/>
    </source>
</evidence>
<keyword evidence="5" id="KW-0325">Glycoprotein</keyword>
<dbReference type="InterPro" id="IPR050726">
    <property type="entry name" value="mGluR"/>
</dbReference>
<organism evidence="8 9">
    <name type="scientific">Panagrolaimus davidi</name>
    <dbReference type="NCBI Taxonomy" id="227884"/>
    <lineage>
        <taxon>Eukaryota</taxon>
        <taxon>Metazoa</taxon>
        <taxon>Ecdysozoa</taxon>
        <taxon>Nematoda</taxon>
        <taxon>Chromadorea</taxon>
        <taxon>Rhabditida</taxon>
        <taxon>Tylenchina</taxon>
        <taxon>Panagrolaimomorpha</taxon>
        <taxon>Panagrolaimoidea</taxon>
        <taxon>Panagrolaimidae</taxon>
        <taxon>Panagrolaimus</taxon>
    </lineage>
</organism>
<feature type="transmembrane region" description="Helical" evidence="6">
    <location>
        <begin position="213"/>
        <end position="231"/>
    </location>
</feature>